<keyword evidence="5" id="KW-0560">Oxidoreductase</keyword>
<name>A0A7J0FHN3_9ERIC</name>
<dbReference type="OrthoDB" id="415825at2759"/>
<protein>
    <submittedName>
        <fullName evidence="7">Cytokinin oxidase/dehydrogenase 1</fullName>
    </submittedName>
</protein>
<dbReference type="InterPro" id="IPR015345">
    <property type="entry name" value="Cytokinin_DH_FAD/cytokin-bd"/>
</dbReference>
<dbReference type="PANTHER" id="PTHR13878:SF120">
    <property type="entry name" value="CYTOKININ DEHYDROGENASE"/>
    <property type="match status" value="1"/>
</dbReference>
<evidence type="ECO:0000313" key="7">
    <source>
        <dbReference type="EMBL" id="GFY98191.1"/>
    </source>
</evidence>
<dbReference type="GO" id="GO:0009690">
    <property type="term" value="P:cytokinin metabolic process"/>
    <property type="evidence" value="ECO:0007669"/>
    <property type="project" value="InterPro"/>
</dbReference>
<keyword evidence="4" id="KW-0274">FAD</keyword>
<dbReference type="InterPro" id="IPR050432">
    <property type="entry name" value="FAD-linked_Oxidoreductases_BP"/>
</dbReference>
<keyword evidence="3" id="KW-0285">Flavoprotein</keyword>
<comment type="caution">
    <text evidence="7">The sequence shown here is derived from an EMBL/GenBank/DDBJ whole genome shotgun (WGS) entry which is preliminary data.</text>
</comment>
<dbReference type="AlphaFoldDB" id="A0A7J0FHN3"/>
<dbReference type="SUPFAM" id="SSF55103">
    <property type="entry name" value="FAD-linked oxidases, C-terminal domain"/>
    <property type="match status" value="1"/>
</dbReference>
<dbReference type="EMBL" id="BJWL01000012">
    <property type="protein sequence ID" value="GFY98191.1"/>
    <property type="molecule type" value="Genomic_DNA"/>
</dbReference>
<gene>
    <name evidence="7" type="ORF">Acr_12g0007320</name>
</gene>
<dbReference type="PANTHER" id="PTHR13878">
    <property type="entry name" value="GULONOLACTONE OXIDASE"/>
    <property type="match status" value="1"/>
</dbReference>
<evidence type="ECO:0000256" key="4">
    <source>
        <dbReference type="ARBA" id="ARBA00022827"/>
    </source>
</evidence>
<reference evidence="7 8" key="1">
    <citation type="submission" date="2019-07" db="EMBL/GenBank/DDBJ databases">
        <title>De Novo Assembly of kiwifruit Actinidia rufa.</title>
        <authorList>
            <person name="Sugita-Konishi S."/>
            <person name="Sato K."/>
            <person name="Mori E."/>
            <person name="Abe Y."/>
            <person name="Kisaki G."/>
            <person name="Hamano K."/>
            <person name="Suezawa K."/>
            <person name="Otani M."/>
            <person name="Fukuda T."/>
            <person name="Manabe T."/>
            <person name="Gomi K."/>
            <person name="Tabuchi M."/>
            <person name="Akimitsu K."/>
            <person name="Kataoka I."/>
        </authorList>
    </citation>
    <scope>NUCLEOTIDE SEQUENCE [LARGE SCALE GENOMIC DNA]</scope>
    <source>
        <strain evidence="8">cv. Fuchu</strain>
    </source>
</reference>
<dbReference type="SUPFAM" id="SSF56176">
    <property type="entry name" value="FAD-binding/transporter-associated domain-like"/>
    <property type="match status" value="1"/>
</dbReference>
<organism evidence="7 8">
    <name type="scientific">Actinidia rufa</name>
    <dbReference type="NCBI Taxonomy" id="165716"/>
    <lineage>
        <taxon>Eukaryota</taxon>
        <taxon>Viridiplantae</taxon>
        <taxon>Streptophyta</taxon>
        <taxon>Embryophyta</taxon>
        <taxon>Tracheophyta</taxon>
        <taxon>Spermatophyta</taxon>
        <taxon>Magnoliopsida</taxon>
        <taxon>eudicotyledons</taxon>
        <taxon>Gunneridae</taxon>
        <taxon>Pentapetalae</taxon>
        <taxon>asterids</taxon>
        <taxon>Ericales</taxon>
        <taxon>Actinidiaceae</taxon>
        <taxon>Actinidia</taxon>
    </lineage>
</organism>
<evidence type="ECO:0000256" key="5">
    <source>
        <dbReference type="ARBA" id="ARBA00023002"/>
    </source>
</evidence>
<evidence type="ECO:0000256" key="2">
    <source>
        <dbReference type="ARBA" id="ARBA00005466"/>
    </source>
</evidence>
<dbReference type="InterPro" id="IPR016167">
    <property type="entry name" value="FAD-bd_PCMH_sub1"/>
</dbReference>
<proteinExistence type="inferred from homology"/>
<dbReference type="InterPro" id="IPR016170">
    <property type="entry name" value="Cytok_DH_C_sf"/>
</dbReference>
<dbReference type="Proteomes" id="UP000585474">
    <property type="component" value="Unassembled WGS sequence"/>
</dbReference>
<dbReference type="Gene3D" id="3.30.43.10">
    <property type="entry name" value="Uridine Diphospho-n-acetylenolpyruvylglucosamine Reductase, domain 2"/>
    <property type="match status" value="1"/>
</dbReference>
<dbReference type="Gene3D" id="3.40.462.10">
    <property type="entry name" value="FAD-linked oxidases, C-terminal domain"/>
    <property type="match status" value="1"/>
</dbReference>
<evidence type="ECO:0000259" key="6">
    <source>
        <dbReference type="Pfam" id="PF09265"/>
    </source>
</evidence>
<dbReference type="InterPro" id="IPR036318">
    <property type="entry name" value="FAD-bd_PCMH-like_sf"/>
</dbReference>
<evidence type="ECO:0000256" key="3">
    <source>
        <dbReference type="ARBA" id="ARBA00022630"/>
    </source>
</evidence>
<evidence type="ECO:0000256" key="1">
    <source>
        <dbReference type="ARBA" id="ARBA00001974"/>
    </source>
</evidence>
<dbReference type="GO" id="GO:0019139">
    <property type="term" value="F:cytokinin dehydrogenase activity"/>
    <property type="evidence" value="ECO:0007669"/>
    <property type="project" value="InterPro"/>
</dbReference>
<evidence type="ECO:0000313" key="8">
    <source>
        <dbReference type="Proteomes" id="UP000585474"/>
    </source>
</evidence>
<accession>A0A7J0FHN3</accession>
<dbReference type="GO" id="GO:0050660">
    <property type="term" value="F:flavin adenine dinucleotide binding"/>
    <property type="evidence" value="ECO:0007669"/>
    <property type="project" value="InterPro"/>
</dbReference>
<keyword evidence="8" id="KW-1185">Reference proteome</keyword>
<comment type="cofactor">
    <cofactor evidence="1">
        <name>FAD</name>
        <dbReference type="ChEBI" id="CHEBI:57692"/>
    </cofactor>
</comment>
<feature type="domain" description="Cytokinin dehydrogenase 1 FAD/cytokinin binding" evidence="6">
    <location>
        <begin position="100"/>
        <end position="282"/>
    </location>
</feature>
<dbReference type="Pfam" id="PF09265">
    <property type="entry name" value="Cytokin-bind"/>
    <property type="match status" value="1"/>
</dbReference>
<comment type="similarity">
    <text evidence="2">Belongs to the oxygen-dependent FAD-linked oxidoreductase family.</text>
</comment>
<dbReference type="InterPro" id="IPR016164">
    <property type="entry name" value="FAD-linked_Oxase-like_C"/>
</dbReference>
<sequence length="429" mass="47890">MGSTSGLTIAARGHGHSLQGQAQAYKGVVINMESLHQETLFHTGEFPYVDVGRYQTLESADRRSGTAPQINNVYQLEVVTGGLGQFGIITRARISLEPAPRMVKWIRVLYSDFSIFTEDQEYLISSQDTFDYLEGFVIINRTGLLNNWRSSFNPKDPLQASHFTSDGKTLFCLELAKYFNPDETDIVNQKIDILLSELGYIQSTLFLSEVSYVEFLDRVHISGLELREKGLWEVPHPWLNLLVPKSRIHDFAEVVFGNITTDSSTGPILIYPANKSKWNNKNVYASVHPRPGLCISSCGSSYSRVSRREASKSVESPATGRKLFMSSLAPNPPARITPSDDMEASMFTSPETFTSTLTALYEAVFEPLKITSINLYYRSSREPMCCLGSSFRFDSILADSAASFLIMLSFLSVHSKVQTISKGEEKSSE</sequence>